<dbReference type="EMBL" id="LOYH01000105">
    <property type="protein sequence ID" value="KVK73107.1"/>
    <property type="molecule type" value="Genomic_DNA"/>
</dbReference>
<dbReference type="Pfam" id="PF03807">
    <property type="entry name" value="F420_oxidored"/>
    <property type="match status" value="1"/>
</dbReference>
<dbReference type="InterPro" id="IPR028939">
    <property type="entry name" value="P5C_Rdtase_cat_N"/>
</dbReference>
<dbReference type="AlphaFoldDB" id="A0A103Z483"/>
<dbReference type="InterPro" id="IPR051267">
    <property type="entry name" value="STEAP_metalloreductase"/>
</dbReference>
<dbReference type="PANTHER" id="PTHR14239">
    <property type="entry name" value="DUDULIN-RELATED"/>
    <property type="match status" value="1"/>
</dbReference>
<evidence type="ECO:0000256" key="1">
    <source>
        <dbReference type="ARBA" id="ARBA00023002"/>
    </source>
</evidence>
<dbReference type="RefSeq" id="WP_059732851.1">
    <property type="nucleotide sequence ID" value="NZ_LOYH01000105.1"/>
</dbReference>
<dbReference type="InterPro" id="IPR036291">
    <property type="entry name" value="NAD(P)-bd_dom_sf"/>
</dbReference>
<proteinExistence type="predicted"/>
<dbReference type="GO" id="GO:0016491">
    <property type="term" value="F:oxidoreductase activity"/>
    <property type="evidence" value="ECO:0007669"/>
    <property type="project" value="UniProtKB-KW"/>
</dbReference>
<gene>
    <name evidence="3" type="ORF">WS90_33640</name>
</gene>
<sequence length="206" mass="21644">MSISIIGAGAIGTAIARNLARSGISASIANSRGPRSLEALSFELGPYIRAVTVKEASRADIVFLAVPWDQVATVLKDLGPWNARVLVDANNAVEVRISTNNVPSFHAIDFGGRPSSELVAQWAPGARVVKAFNHLSAKPLAAGPKLDGGRRVLFLAGQDADAKKSVSDLIVRLGFAPVDLGGMDESRLIQFPGGPLALINLTQLDQ</sequence>
<dbReference type="Gene3D" id="3.40.50.720">
    <property type="entry name" value="NAD(P)-binding Rossmann-like Domain"/>
    <property type="match status" value="1"/>
</dbReference>
<name>A0A103Z483_BURCE</name>
<keyword evidence="1" id="KW-0560">Oxidoreductase</keyword>
<organism evidence="3 4">
    <name type="scientific">Burkholderia cepacia</name>
    <name type="common">Pseudomonas cepacia</name>
    <dbReference type="NCBI Taxonomy" id="292"/>
    <lineage>
        <taxon>Bacteria</taxon>
        <taxon>Pseudomonadati</taxon>
        <taxon>Pseudomonadota</taxon>
        <taxon>Betaproteobacteria</taxon>
        <taxon>Burkholderiales</taxon>
        <taxon>Burkholderiaceae</taxon>
        <taxon>Burkholderia</taxon>
        <taxon>Burkholderia cepacia complex</taxon>
    </lineage>
</organism>
<accession>A0A103Z483</accession>
<evidence type="ECO:0000313" key="3">
    <source>
        <dbReference type="EMBL" id="KVK73107.1"/>
    </source>
</evidence>
<evidence type="ECO:0000259" key="2">
    <source>
        <dbReference type="Pfam" id="PF03807"/>
    </source>
</evidence>
<dbReference type="Proteomes" id="UP000069001">
    <property type="component" value="Unassembled WGS sequence"/>
</dbReference>
<feature type="domain" description="Pyrroline-5-carboxylate reductase catalytic N-terminal" evidence="2">
    <location>
        <begin position="3"/>
        <end position="91"/>
    </location>
</feature>
<reference evidence="3 4" key="1">
    <citation type="submission" date="2015-11" db="EMBL/GenBank/DDBJ databases">
        <title>Expanding the genomic diversity of Burkholderia species for the development of highly accurate diagnostics.</title>
        <authorList>
            <person name="Sahl J."/>
            <person name="Keim P."/>
            <person name="Wagner D."/>
        </authorList>
    </citation>
    <scope>NUCLEOTIDE SEQUENCE [LARGE SCALE GENOMIC DNA]</scope>
    <source>
        <strain evidence="3 4">MSMB1302</strain>
    </source>
</reference>
<comment type="caution">
    <text evidence="3">The sequence shown here is derived from an EMBL/GenBank/DDBJ whole genome shotgun (WGS) entry which is preliminary data.</text>
</comment>
<dbReference type="SUPFAM" id="SSF51735">
    <property type="entry name" value="NAD(P)-binding Rossmann-fold domains"/>
    <property type="match status" value="1"/>
</dbReference>
<evidence type="ECO:0000313" key="4">
    <source>
        <dbReference type="Proteomes" id="UP000069001"/>
    </source>
</evidence>
<protein>
    <submittedName>
        <fullName evidence="3">NADP oxidoreductase</fullName>
    </submittedName>
</protein>